<dbReference type="RefSeq" id="WP_200066810.1">
    <property type="nucleotide sequence ID" value="NZ_JAEHFW010000002.1"/>
</dbReference>
<protein>
    <recommendedName>
        <fullName evidence="3">Lipoprotein</fullName>
    </recommendedName>
</protein>
<comment type="caution">
    <text evidence="1">The sequence shown here is derived from an EMBL/GenBank/DDBJ whole genome shotgun (WGS) entry which is preliminary data.</text>
</comment>
<reference evidence="1" key="1">
    <citation type="submission" date="2020-12" db="EMBL/GenBank/DDBJ databases">
        <title>Bacterial novel species Mucilaginibacter sp. SD-g isolated from soil.</title>
        <authorList>
            <person name="Jung H.-Y."/>
        </authorList>
    </citation>
    <scope>NUCLEOTIDE SEQUENCE</scope>
    <source>
        <strain evidence="1">SD-g</strain>
    </source>
</reference>
<evidence type="ECO:0008006" key="3">
    <source>
        <dbReference type="Google" id="ProtNLM"/>
    </source>
</evidence>
<keyword evidence="2" id="KW-1185">Reference proteome</keyword>
<sequence>MKTKTFTLIASVVLLASSCSKEVYNNKHYLAQHNLEGKTLAILPVEVYYTGNKPKNSDWYAEEQAISLQIQTALEQAYLLHAGEHKPGKHQFNIKLMDVNTVNKKLLQNMTDLRTAWKMPADSVGRMIDADIVFKLHMNKERYMSKNLAKSINTGAFFLESLLNTSDKGGDFVALPRVQAEDVGYEISLIDAHSGEVISSYVKDPEKDRSKKVRKINKTMVAKSVVFAANYR</sequence>
<accession>A0A934UNV2</accession>
<gene>
    <name evidence="1" type="ORF">I5M19_13260</name>
</gene>
<dbReference type="EMBL" id="JAEHFW010000002">
    <property type="protein sequence ID" value="MBK0380286.1"/>
    <property type="molecule type" value="Genomic_DNA"/>
</dbReference>
<evidence type="ECO:0000313" key="2">
    <source>
        <dbReference type="Proteomes" id="UP000613193"/>
    </source>
</evidence>
<dbReference type="AlphaFoldDB" id="A0A934UNV2"/>
<organism evidence="1 2">
    <name type="scientific">Mucilaginibacter segetis</name>
    <dbReference type="NCBI Taxonomy" id="2793071"/>
    <lineage>
        <taxon>Bacteria</taxon>
        <taxon>Pseudomonadati</taxon>
        <taxon>Bacteroidota</taxon>
        <taxon>Sphingobacteriia</taxon>
        <taxon>Sphingobacteriales</taxon>
        <taxon>Sphingobacteriaceae</taxon>
        <taxon>Mucilaginibacter</taxon>
    </lineage>
</organism>
<name>A0A934UNV2_9SPHI</name>
<evidence type="ECO:0000313" key="1">
    <source>
        <dbReference type="EMBL" id="MBK0380286.1"/>
    </source>
</evidence>
<dbReference type="Proteomes" id="UP000613193">
    <property type="component" value="Unassembled WGS sequence"/>
</dbReference>
<proteinExistence type="predicted"/>
<dbReference type="PROSITE" id="PS51257">
    <property type="entry name" value="PROKAR_LIPOPROTEIN"/>
    <property type="match status" value="1"/>
</dbReference>